<dbReference type="Proteomes" id="UP000297527">
    <property type="component" value="Unassembled WGS sequence"/>
</dbReference>
<gene>
    <name evidence="2" type="ORF">BCON_0002g00360</name>
</gene>
<protein>
    <submittedName>
        <fullName evidence="2">Uncharacterized protein</fullName>
    </submittedName>
</protein>
<reference evidence="2 3" key="1">
    <citation type="submission" date="2017-12" db="EMBL/GenBank/DDBJ databases">
        <title>Comparative genomics of Botrytis spp.</title>
        <authorList>
            <person name="Valero-Jimenez C.A."/>
            <person name="Tapia P."/>
            <person name="Veloso J."/>
            <person name="Silva-Moreno E."/>
            <person name="Staats M."/>
            <person name="Valdes J.H."/>
            <person name="Van Kan J.A.L."/>
        </authorList>
    </citation>
    <scope>NUCLEOTIDE SEQUENCE [LARGE SCALE GENOMIC DNA]</scope>
    <source>
        <strain evidence="2 3">MUCL11595</strain>
    </source>
</reference>
<accession>A0A4Z1IXH8</accession>
<organism evidence="2 3">
    <name type="scientific">Botryotinia convoluta</name>
    <dbReference type="NCBI Taxonomy" id="54673"/>
    <lineage>
        <taxon>Eukaryota</taxon>
        <taxon>Fungi</taxon>
        <taxon>Dikarya</taxon>
        <taxon>Ascomycota</taxon>
        <taxon>Pezizomycotina</taxon>
        <taxon>Leotiomycetes</taxon>
        <taxon>Helotiales</taxon>
        <taxon>Sclerotiniaceae</taxon>
        <taxon>Botryotinia</taxon>
    </lineage>
</organism>
<dbReference type="OrthoDB" id="10578942at2759"/>
<sequence>MGYSICYRATVYLKFDNNTNSRTFGFGLTAEIFGPRFALNASLFICARACIVSRALLSWLMASWNSLAFVIILVGFGSAGTLIL</sequence>
<proteinExistence type="predicted"/>
<keyword evidence="1" id="KW-0472">Membrane</keyword>
<name>A0A4Z1IXH8_9HELO</name>
<evidence type="ECO:0000256" key="1">
    <source>
        <dbReference type="SAM" id="Phobius"/>
    </source>
</evidence>
<evidence type="ECO:0000313" key="2">
    <source>
        <dbReference type="EMBL" id="TGO65454.1"/>
    </source>
</evidence>
<keyword evidence="1" id="KW-0812">Transmembrane</keyword>
<keyword evidence="1" id="KW-1133">Transmembrane helix</keyword>
<evidence type="ECO:0000313" key="3">
    <source>
        <dbReference type="Proteomes" id="UP000297527"/>
    </source>
</evidence>
<comment type="caution">
    <text evidence="2">The sequence shown here is derived from an EMBL/GenBank/DDBJ whole genome shotgun (WGS) entry which is preliminary data.</text>
</comment>
<dbReference type="EMBL" id="PQXN01000002">
    <property type="protein sequence ID" value="TGO65454.1"/>
    <property type="molecule type" value="Genomic_DNA"/>
</dbReference>
<feature type="transmembrane region" description="Helical" evidence="1">
    <location>
        <begin position="64"/>
        <end position="83"/>
    </location>
</feature>
<keyword evidence="3" id="KW-1185">Reference proteome</keyword>
<dbReference type="AlphaFoldDB" id="A0A4Z1IXH8"/>